<dbReference type="EMBL" id="JABJWZ010000715">
    <property type="protein sequence ID" value="MBB1257195.1"/>
    <property type="molecule type" value="Genomic_DNA"/>
</dbReference>
<evidence type="ECO:0000259" key="5">
    <source>
        <dbReference type="Pfam" id="PF00370"/>
    </source>
</evidence>
<dbReference type="GO" id="GO:0042732">
    <property type="term" value="P:D-xylose metabolic process"/>
    <property type="evidence" value="ECO:0007669"/>
    <property type="project" value="UniProtKB-KW"/>
</dbReference>
<evidence type="ECO:0000256" key="2">
    <source>
        <dbReference type="ARBA" id="ARBA00022629"/>
    </source>
</evidence>
<dbReference type="InterPro" id="IPR043129">
    <property type="entry name" value="ATPase_NBD"/>
</dbReference>
<name>A0A7W3WRZ7_9ACTN</name>
<accession>A0A7W3WRZ7</accession>
<dbReference type="Pfam" id="PF00370">
    <property type="entry name" value="FGGY_N"/>
    <property type="match status" value="1"/>
</dbReference>
<evidence type="ECO:0000313" key="6">
    <source>
        <dbReference type="EMBL" id="MBB1257195.1"/>
    </source>
</evidence>
<dbReference type="Gene3D" id="3.30.420.40">
    <property type="match status" value="1"/>
</dbReference>
<reference evidence="7" key="1">
    <citation type="submission" date="2020-05" db="EMBL/GenBank/DDBJ databases">
        <title>Classification of alakaliphilic streptomycetes isolated from an alkaline soil next to Lonar Crater, India and a proposal for the recognition of Streptomyces alkaliterrae sp. nov.</title>
        <authorList>
            <person name="Golinska P."/>
        </authorList>
    </citation>
    <scope>NUCLEOTIDE SEQUENCE [LARGE SCALE GENOMIC DNA]</scope>
    <source>
        <strain evidence="7">OF3</strain>
    </source>
</reference>
<feature type="non-terminal residue" evidence="6">
    <location>
        <position position="1"/>
    </location>
</feature>
<dbReference type="SUPFAM" id="SSF53067">
    <property type="entry name" value="Actin-like ATPase domain"/>
    <property type="match status" value="1"/>
</dbReference>
<sequence length="134" mass="14067">KLPWTRIHRADAYARLATILLPHDYLNFVLTGQRFCELGDASGTGWLDVRTRTWSQELLRATDPDRDLAACLPPIAAPDALFDIAPKAAAALGLAAAVKVAVGGGDNMMAAIGTGCVTEGRLAMSLGTSGTLFA</sequence>
<dbReference type="InterPro" id="IPR050406">
    <property type="entry name" value="FGGY_Carb_Kinase"/>
</dbReference>
<dbReference type="AlphaFoldDB" id="A0A7W3WRZ7"/>
<keyword evidence="2" id="KW-0119">Carbohydrate metabolism</keyword>
<evidence type="ECO:0000256" key="4">
    <source>
        <dbReference type="ARBA" id="ARBA00022777"/>
    </source>
</evidence>
<keyword evidence="2" id="KW-0859">Xylose metabolism</keyword>
<organism evidence="6 7">
    <name type="scientific">Streptomyces alkaliterrae</name>
    <dbReference type="NCBI Taxonomy" id="2213162"/>
    <lineage>
        <taxon>Bacteria</taxon>
        <taxon>Bacillati</taxon>
        <taxon>Actinomycetota</taxon>
        <taxon>Actinomycetes</taxon>
        <taxon>Kitasatosporales</taxon>
        <taxon>Streptomycetaceae</taxon>
        <taxon>Streptomyces</taxon>
    </lineage>
</organism>
<dbReference type="Proteomes" id="UP000525686">
    <property type="component" value="Unassembled WGS sequence"/>
</dbReference>
<protein>
    <submittedName>
        <fullName evidence="6">Xylulokinase</fullName>
    </submittedName>
</protein>
<feature type="non-terminal residue" evidence="6">
    <location>
        <position position="134"/>
    </location>
</feature>
<evidence type="ECO:0000313" key="7">
    <source>
        <dbReference type="Proteomes" id="UP000525686"/>
    </source>
</evidence>
<dbReference type="PANTHER" id="PTHR43095:SF5">
    <property type="entry name" value="XYLULOSE KINASE"/>
    <property type="match status" value="1"/>
</dbReference>
<gene>
    <name evidence="6" type="ORF">H3146_28270</name>
</gene>
<dbReference type="GO" id="GO:0016301">
    <property type="term" value="F:kinase activity"/>
    <property type="evidence" value="ECO:0007669"/>
    <property type="project" value="UniProtKB-KW"/>
</dbReference>
<keyword evidence="3" id="KW-0808">Transferase</keyword>
<feature type="domain" description="Carbohydrate kinase FGGY N-terminal" evidence="5">
    <location>
        <begin position="1"/>
        <end position="113"/>
    </location>
</feature>
<comment type="caution">
    <text evidence="6">The sequence shown here is derived from an EMBL/GenBank/DDBJ whole genome shotgun (WGS) entry which is preliminary data.</text>
</comment>
<keyword evidence="4 6" id="KW-0418">Kinase</keyword>
<evidence type="ECO:0000256" key="3">
    <source>
        <dbReference type="ARBA" id="ARBA00022679"/>
    </source>
</evidence>
<evidence type="ECO:0000256" key="1">
    <source>
        <dbReference type="ARBA" id="ARBA00009156"/>
    </source>
</evidence>
<comment type="similarity">
    <text evidence="1">Belongs to the FGGY kinase family.</text>
</comment>
<proteinExistence type="inferred from homology"/>
<dbReference type="InterPro" id="IPR018484">
    <property type="entry name" value="FGGY_N"/>
</dbReference>
<dbReference type="PANTHER" id="PTHR43095">
    <property type="entry name" value="SUGAR KINASE"/>
    <property type="match status" value="1"/>
</dbReference>